<evidence type="ECO:0000256" key="3">
    <source>
        <dbReference type="ARBA" id="ARBA00023315"/>
    </source>
</evidence>
<evidence type="ECO:0000313" key="6">
    <source>
        <dbReference type="EMBL" id="MCE5166800.1"/>
    </source>
</evidence>
<gene>
    <name evidence="6" type="ORF">HAX54_026851</name>
</gene>
<keyword evidence="3" id="KW-0012">Acyltransferase</keyword>
<dbReference type="Pfam" id="PF06094">
    <property type="entry name" value="GGACT"/>
    <property type="match status" value="1"/>
</dbReference>
<evidence type="ECO:0000313" key="7">
    <source>
        <dbReference type="Proteomes" id="UP000823775"/>
    </source>
</evidence>
<dbReference type="Gene3D" id="3.10.490.10">
    <property type="entry name" value="Gamma-glutamyl cyclotransferase-like"/>
    <property type="match status" value="1"/>
</dbReference>
<evidence type="ECO:0000256" key="1">
    <source>
        <dbReference type="ARBA" id="ARBA00002782"/>
    </source>
</evidence>
<dbReference type="CDD" id="cd06661">
    <property type="entry name" value="GGCT_like"/>
    <property type="match status" value="1"/>
</dbReference>
<dbReference type="InterPro" id="IPR036568">
    <property type="entry name" value="GGCT-like_sf"/>
</dbReference>
<dbReference type="PANTHER" id="PTHR12510:SF15">
    <property type="entry name" value="GAMMA-GLUTAMYLCYCLOTRANSFERASE FAMILY PROTEIN"/>
    <property type="match status" value="1"/>
</dbReference>
<dbReference type="SUPFAM" id="SSF110857">
    <property type="entry name" value="Gamma-glutamyl cyclotransferase-like"/>
    <property type="match status" value="1"/>
</dbReference>
<organism evidence="6 7">
    <name type="scientific">Datura stramonium</name>
    <name type="common">Jimsonweed</name>
    <name type="synonym">Common thornapple</name>
    <dbReference type="NCBI Taxonomy" id="4076"/>
    <lineage>
        <taxon>Eukaryota</taxon>
        <taxon>Viridiplantae</taxon>
        <taxon>Streptophyta</taxon>
        <taxon>Embryophyta</taxon>
        <taxon>Tracheophyta</taxon>
        <taxon>Spermatophyta</taxon>
        <taxon>Magnoliopsida</taxon>
        <taxon>eudicotyledons</taxon>
        <taxon>Gunneridae</taxon>
        <taxon>Pentapetalae</taxon>
        <taxon>asterids</taxon>
        <taxon>lamiids</taxon>
        <taxon>Solanales</taxon>
        <taxon>Solanaceae</taxon>
        <taxon>Solanoideae</taxon>
        <taxon>Datureae</taxon>
        <taxon>Datura</taxon>
    </lineage>
</organism>
<evidence type="ECO:0000259" key="5">
    <source>
        <dbReference type="Pfam" id="PF06094"/>
    </source>
</evidence>
<dbReference type="InterPro" id="IPR039126">
    <property type="entry name" value="GGACT"/>
</dbReference>
<protein>
    <recommendedName>
        <fullName evidence="4">Gamma-glutamylcyclotransferase family protein</fullName>
    </recommendedName>
</protein>
<comment type="similarity">
    <text evidence="2 4">Belongs to the gamma-glutamylcyclotransferase family.</text>
</comment>
<comment type="function">
    <text evidence="1">Putative gamma-glutamylcyclotransferase.</text>
</comment>
<accession>A0ABS8Y850</accession>
<reference evidence="6 7" key="1">
    <citation type="journal article" date="2021" name="BMC Genomics">
        <title>Datura genome reveals duplications of psychoactive alkaloid biosynthetic genes and high mutation rate following tissue culture.</title>
        <authorList>
            <person name="Rajewski A."/>
            <person name="Carter-House D."/>
            <person name="Stajich J."/>
            <person name="Litt A."/>
        </authorList>
    </citation>
    <scope>NUCLEOTIDE SEQUENCE [LARGE SCALE GENOMIC DNA]</scope>
    <source>
        <strain evidence="6">AR-01</strain>
    </source>
</reference>
<dbReference type="EMBL" id="JACEIK010032649">
    <property type="protein sequence ID" value="MCE5166800.1"/>
    <property type="molecule type" value="Genomic_DNA"/>
</dbReference>
<evidence type="ECO:0000256" key="4">
    <source>
        <dbReference type="RuleBase" id="RU367036"/>
    </source>
</evidence>
<keyword evidence="7" id="KW-1185">Reference proteome</keyword>
<evidence type="ECO:0000256" key="2">
    <source>
        <dbReference type="ARBA" id="ARBA00008861"/>
    </source>
</evidence>
<feature type="domain" description="Gamma-glutamylcyclotransferase AIG2-like" evidence="5">
    <location>
        <begin position="15"/>
        <end position="131"/>
    </location>
</feature>
<name>A0ABS8Y850_DATST</name>
<comment type="caution">
    <text evidence="6">The sequence shown here is derived from an EMBL/GenBank/DDBJ whole genome shotgun (WGS) entry which is preliminary data.</text>
</comment>
<dbReference type="InterPro" id="IPR013024">
    <property type="entry name" value="GGCT-like"/>
</dbReference>
<dbReference type="InterPro" id="IPR009288">
    <property type="entry name" value="AIG2-like_dom"/>
</dbReference>
<dbReference type="Proteomes" id="UP000823775">
    <property type="component" value="Unassembled WGS sequence"/>
</dbReference>
<dbReference type="PANTHER" id="PTHR12510">
    <property type="entry name" value="TROPONIN C-AKIN-1 PROTEIN"/>
    <property type="match status" value="1"/>
</dbReference>
<sequence length="174" mass="19538">MAITEEATKTDSRLIFTYGTLKRGFPNHRLMENLIGRGDVVFVGEYTTVETFPLACGPYGIPYLINICGSGHRVRGELYKVNSNGLGPLDDLEGTEKGHYERLPVTVTSDGGEMVAAEAYFAHRSFGEGMWKKCGEVGLEEFSMELSRKYERKEDRPSNHDFLQDIRNFISNGD</sequence>
<proteinExistence type="inferred from homology"/>
<keyword evidence="3" id="KW-0808">Transferase</keyword>